<proteinExistence type="predicted"/>
<dbReference type="RefSeq" id="WP_277442329.1">
    <property type="nucleotide sequence ID" value="NZ_JAKOAV010000002.1"/>
</dbReference>
<dbReference type="GO" id="GO:0003677">
    <property type="term" value="F:DNA binding"/>
    <property type="evidence" value="ECO:0007669"/>
    <property type="project" value="UniProtKB-KW"/>
</dbReference>
<evidence type="ECO:0000256" key="1">
    <source>
        <dbReference type="ARBA" id="ARBA00023125"/>
    </source>
</evidence>
<dbReference type="PROSITE" id="PS50943">
    <property type="entry name" value="HTH_CROC1"/>
    <property type="match status" value="1"/>
</dbReference>
<protein>
    <submittedName>
        <fullName evidence="3">Helix-turn-helix domain-containing protein</fullName>
    </submittedName>
</protein>
<dbReference type="SMART" id="SM00530">
    <property type="entry name" value="HTH_XRE"/>
    <property type="match status" value="1"/>
</dbReference>
<accession>A0A9X4JVC6</accession>
<dbReference type="Pfam" id="PF01381">
    <property type="entry name" value="HTH_3"/>
    <property type="match status" value="1"/>
</dbReference>
<dbReference type="InterPro" id="IPR001387">
    <property type="entry name" value="Cro/C1-type_HTH"/>
</dbReference>
<evidence type="ECO:0000259" key="2">
    <source>
        <dbReference type="PROSITE" id="PS50943"/>
    </source>
</evidence>
<dbReference type="EMBL" id="JAKOAV010000002">
    <property type="protein sequence ID" value="MDF9407152.1"/>
    <property type="molecule type" value="Genomic_DNA"/>
</dbReference>
<dbReference type="AlphaFoldDB" id="A0A9X4JVC6"/>
<dbReference type="Gene3D" id="1.10.260.40">
    <property type="entry name" value="lambda repressor-like DNA-binding domains"/>
    <property type="match status" value="1"/>
</dbReference>
<organism evidence="3 4">
    <name type="scientific">Pelotomaculum isophthalicicum JI</name>
    <dbReference type="NCBI Taxonomy" id="947010"/>
    <lineage>
        <taxon>Bacteria</taxon>
        <taxon>Bacillati</taxon>
        <taxon>Bacillota</taxon>
        <taxon>Clostridia</taxon>
        <taxon>Eubacteriales</taxon>
        <taxon>Desulfotomaculaceae</taxon>
        <taxon>Pelotomaculum</taxon>
    </lineage>
</organism>
<keyword evidence="4" id="KW-1185">Reference proteome</keyword>
<sequence length="141" mass="16107">MKCPYCLNGEIVFRDKMTNFVNGITVVTKGIDLKECLNCGKKFLSNEDIEKINKNIEENTKYELSLKQNLKAMRLNAGLSESEAANILGISNKTYLSYEKNKKMPDLVMAFKIANVFRCDINDVYKLKKVKKSVIKKTKVI</sequence>
<dbReference type="CDD" id="cd00093">
    <property type="entry name" value="HTH_XRE"/>
    <property type="match status" value="1"/>
</dbReference>
<dbReference type="SUPFAM" id="SSF47413">
    <property type="entry name" value="lambda repressor-like DNA-binding domains"/>
    <property type="match status" value="1"/>
</dbReference>
<reference evidence="3" key="1">
    <citation type="submission" date="2022-02" db="EMBL/GenBank/DDBJ databases">
        <authorList>
            <person name="Leng L."/>
        </authorList>
    </citation>
    <scope>NUCLEOTIDE SEQUENCE</scope>
    <source>
        <strain evidence="3">JI</strain>
    </source>
</reference>
<dbReference type="InterPro" id="IPR010982">
    <property type="entry name" value="Lambda_DNA-bd_dom_sf"/>
</dbReference>
<dbReference type="Gene3D" id="3.10.20.860">
    <property type="match status" value="1"/>
</dbReference>
<evidence type="ECO:0000313" key="3">
    <source>
        <dbReference type="EMBL" id="MDF9407152.1"/>
    </source>
</evidence>
<comment type="caution">
    <text evidence="3">The sequence shown here is derived from an EMBL/GenBank/DDBJ whole genome shotgun (WGS) entry which is preliminary data.</text>
</comment>
<gene>
    <name evidence="3" type="ORF">L7E55_02075</name>
</gene>
<name>A0A9X4JVC6_9FIRM</name>
<dbReference type="PANTHER" id="PTHR46558:SF12">
    <property type="entry name" value="DNA-BINDING PROTEIN"/>
    <property type="match status" value="1"/>
</dbReference>
<keyword evidence="1" id="KW-0238">DNA-binding</keyword>
<evidence type="ECO:0000313" key="4">
    <source>
        <dbReference type="Proteomes" id="UP001154312"/>
    </source>
</evidence>
<feature type="domain" description="HTH cro/C1-type" evidence="2">
    <location>
        <begin position="70"/>
        <end position="124"/>
    </location>
</feature>
<dbReference type="PANTHER" id="PTHR46558">
    <property type="entry name" value="TRACRIPTIONAL REGULATORY PROTEIN-RELATED-RELATED"/>
    <property type="match status" value="1"/>
</dbReference>
<dbReference type="Proteomes" id="UP001154312">
    <property type="component" value="Unassembled WGS sequence"/>
</dbReference>